<evidence type="ECO:0000313" key="3">
    <source>
        <dbReference type="Proteomes" id="UP001528411"/>
    </source>
</evidence>
<sequence>MANKITINNVKGSICHQAINQTVYLQMAKKFISAASIIACLLVLQACQTTSGYSKLQAYPNMYQEKIKSILVLPARNTTTAADAAQLYSATLALPLAEAGYYVLSVPYVESVFANEGIIDGAQLSAIPLYKYQQLFGADAVLFVDISHWNTSYYIAGGNVAVGAKFQLVSTNSGETLWQQNDVVVENTSGDSDSFLFNLIITAINTSTTDYLPLANKVNSRVFNTIPKGSYHPLYGQDQEQSALIPAQTNEHEHNSTSSGSEKRASKVTSHIEIN</sequence>
<keyword evidence="2" id="KW-0449">Lipoprotein</keyword>
<feature type="compositionally biased region" description="Basic and acidic residues" evidence="1">
    <location>
        <begin position="250"/>
        <end position="265"/>
    </location>
</feature>
<protein>
    <submittedName>
        <fullName evidence="2">DUF799 family lipoprotein</fullName>
    </submittedName>
</protein>
<gene>
    <name evidence="2" type="ORF">PN838_06255</name>
</gene>
<dbReference type="Proteomes" id="UP001528411">
    <property type="component" value="Unassembled WGS sequence"/>
</dbReference>
<accession>A0ABT5FAJ8</accession>
<keyword evidence="3" id="KW-1185">Reference proteome</keyword>
<reference evidence="2 3" key="1">
    <citation type="submission" date="2023-01" db="EMBL/GenBank/DDBJ databases">
        <title>Psychrosphaera sp. nov., isolated from marine algae.</title>
        <authorList>
            <person name="Bayburt H."/>
            <person name="Choi B.J."/>
            <person name="Kim J.M."/>
            <person name="Choi D.G."/>
            <person name="Jeon C.O."/>
        </authorList>
    </citation>
    <scope>NUCLEOTIDE SEQUENCE [LARGE SCALE GENOMIC DNA]</scope>
    <source>
        <strain evidence="2 3">G1-22</strain>
    </source>
</reference>
<feature type="region of interest" description="Disordered" evidence="1">
    <location>
        <begin position="248"/>
        <end position="275"/>
    </location>
</feature>
<evidence type="ECO:0000313" key="2">
    <source>
        <dbReference type="EMBL" id="MDC2888431.1"/>
    </source>
</evidence>
<dbReference type="Pfam" id="PF05643">
    <property type="entry name" value="GNA1162-like"/>
    <property type="match status" value="1"/>
</dbReference>
<dbReference type="EMBL" id="JAQOMS010000002">
    <property type="protein sequence ID" value="MDC2888431.1"/>
    <property type="molecule type" value="Genomic_DNA"/>
</dbReference>
<comment type="caution">
    <text evidence="2">The sequence shown here is derived from an EMBL/GenBank/DDBJ whole genome shotgun (WGS) entry which is preliminary data.</text>
</comment>
<dbReference type="Gene3D" id="3.40.50.10610">
    <property type="entry name" value="ABC-type transport auxiliary lipoprotein component"/>
    <property type="match status" value="1"/>
</dbReference>
<name>A0ABT5FAJ8_9GAMM</name>
<proteinExistence type="predicted"/>
<evidence type="ECO:0000256" key="1">
    <source>
        <dbReference type="SAM" id="MobiDB-lite"/>
    </source>
</evidence>
<dbReference type="RefSeq" id="WP_272180053.1">
    <property type="nucleotide sequence ID" value="NZ_JAQOMS010000002.1"/>
</dbReference>
<dbReference type="InterPro" id="IPR008517">
    <property type="entry name" value="GNA1162-like"/>
</dbReference>
<organism evidence="2 3">
    <name type="scientific">Psychrosphaera algicola</name>
    <dbReference type="NCBI Taxonomy" id="3023714"/>
    <lineage>
        <taxon>Bacteria</taxon>
        <taxon>Pseudomonadati</taxon>
        <taxon>Pseudomonadota</taxon>
        <taxon>Gammaproteobacteria</taxon>
        <taxon>Alteromonadales</taxon>
        <taxon>Pseudoalteromonadaceae</taxon>
        <taxon>Psychrosphaera</taxon>
    </lineage>
</organism>